<dbReference type="Proteomes" id="UP000594454">
    <property type="component" value="Chromosome 6"/>
</dbReference>
<reference evidence="3 4" key="1">
    <citation type="submission" date="2020-11" db="EMBL/GenBank/DDBJ databases">
        <authorList>
            <person name="Wallbank WR R."/>
            <person name="Pardo Diaz C."/>
            <person name="Kozak K."/>
            <person name="Martin S."/>
            <person name="Jiggins C."/>
            <person name="Moest M."/>
            <person name="Warren A I."/>
            <person name="Generalovic N T."/>
            <person name="Byers J.R.P. K."/>
            <person name="Montejo-Kovacevich G."/>
            <person name="Yen C E."/>
        </authorList>
    </citation>
    <scope>NUCLEOTIDE SEQUENCE [LARGE SCALE GENOMIC DNA]</scope>
</reference>
<dbReference type="GO" id="GO:0035035">
    <property type="term" value="F:histone acetyltransferase binding"/>
    <property type="evidence" value="ECO:0007669"/>
    <property type="project" value="TreeGrafter"/>
</dbReference>
<feature type="region of interest" description="Disordered" evidence="1">
    <location>
        <begin position="1"/>
        <end position="66"/>
    </location>
</feature>
<feature type="compositionally biased region" description="Low complexity" evidence="1">
    <location>
        <begin position="664"/>
        <end position="683"/>
    </location>
</feature>
<gene>
    <name evidence="3" type="ORF">HERILL_LOCUS15002</name>
</gene>
<feature type="region of interest" description="Disordered" evidence="1">
    <location>
        <begin position="165"/>
        <end position="217"/>
    </location>
</feature>
<feature type="compositionally biased region" description="Low complexity" evidence="1">
    <location>
        <begin position="1135"/>
        <end position="1148"/>
    </location>
</feature>
<dbReference type="OrthoDB" id="6022640at2759"/>
<dbReference type="InParanoid" id="A0A7R8Z0I1"/>
<feature type="region of interest" description="Disordered" evidence="1">
    <location>
        <begin position="911"/>
        <end position="944"/>
    </location>
</feature>
<feature type="compositionally biased region" description="Polar residues" evidence="1">
    <location>
        <begin position="914"/>
        <end position="929"/>
    </location>
</feature>
<feature type="region of interest" description="Disordered" evidence="1">
    <location>
        <begin position="1259"/>
        <end position="1323"/>
    </location>
</feature>
<feature type="compositionally biased region" description="Low complexity" evidence="1">
    <location>
        <begin position="16"/>
        <end position="28"/>
    </location>
</feature>
<protein>
    <recommendedName>
        <fullName evidence="2">PEHE domain-containing protein</fullName>
    </recommendedName>
</protein>
<dbReference type="EMBL" id="LR899014">
    <property type="protein sequence ID" value="CAD7092664.1"/>
    <property type="molecule type" value="Genomic_DNA"/>
</dbReference>
<keyword evidence="4" id="KW-1185">Reference proteome</keyword>
<feature type="region of interest" description="Disordered" evidence="1">
    <location>
        <begin position="801"/>
        <end position="832"/>
    </location>
</feature>
<sequence>MAPALTEPLSQTNKLSSSATSASPRPSSNNLISESETVPTTVASSADSNHRNNITSSNSDPSDTSLFIAANNKTSQEANFPFRSNGKNGTFQSAFEQFQQIRQLQQNHCNDSPPRVITNKSVKLSTGRRQRSAARSPINGRLSNSQMGPMCDTNIEFQDNNSINSQEEFNSEEKEHSRIQDHNAQTHMDYSVSDGNINTEIEDDVPTLKQSGDIDKEQQDIGYEIVERNDELNDSQSSQDRQENKVQDDEPGIKNSEYENRDQPLQSLDEIKQKTPPRTPSRGTSTTNQSQSESTPVSSLTPQSTTSGMGLQKDFIKDTAEMEQVLGELGTSDMDLLQVLKGFDTTPGGEGAFCELSLFTDVDVMNYEEVGMQQPKDAETREIRNEIEKRQQQMQRKCDFLVRRLRKIQAYYMGKHTSEEVAGLFEWQANPTLRRKEPGEPQTLNLYEDDKRRQISTAVMKSFVRRIKTAADQQHSSLIVKRNKVGRPSNASLQAELSGTQNKSIGVSSVVPLINEKMVEEISHVSGHLHSELKEIHAAIDSDVTASSSGGESADEMQQFNNTMQQHLSISKRAAWRWVRDRAAIASRWTWLLAQISDLEYRIRQHNELHHQIKKNKGVVSFEKCTASTTPSSSTILPSSVNGFRGVLPGNSKALDADMPTSTAGGSAPNGAYSSGANNSSGSCRTQAFQRTGFRKRKLLQTANVHTVSKKAARSSTVKCGCQWPLHPCGLCTGRPDPTAPRDLPDTMTSSERVGLLDPGFHPVLSFPEDVSQSIHFEATMRLPEWQTRAIRCASKNSSSSLKGAISMQKGGDRDDRSRKYVDSRRKYNRKYPQDIMAANKLKNAKVRRSLHGDQCNNHLVKSKHRKLISSSLATASGLPLSMGAGSSSGGGGGMSSAASSIGGSDSFGVIDSLDTSNGQLPRSKNASPTPGCHGSSIYKSERMDRRHRNSYDIDNIVIPYSVAATTRVEILPYKEIPTPKWRIIDESSEITDSSCQPQSTLENSGAENSNSHTDELTSNVGKTNSSNRLEDAYSNDDEFEDTSDEAILIRHERALIEERKKFQTYLKYPWSTRSRANRRTDSRAESSGANTPDPSSPAPNTPIAGGDQESVPSPTTPLSSQVSVDAGDENSTGVNNHPVSNNSNSTVRKIERRRTASGRKEREHSKDDLGSYLFSEVKEFIPPYEPLEFPLPDDVYGAMLELMPHDHQILDDCVKSNDCDGTTSVSICSEEKLPRSTVNDEKVLRTGDREERHILITTNSQYIRPGDSGGPGTGTGFVKSSNQGYSGVLDIESNDREDSDTDSAESGMPDEDPNDPEWREPE</sequence>
<feature type="compositionally biased region" description="Polar residues" evidence="1">
    <location>
        <begin position="182"/>
        <end position="199"/>
    </location>
</feature>
<dbReference type="FunCoup" id="A0A7R8Z0I1">
    <property type="interactions" value="291"/>
</dbReference>
<feature type="compositionally biased region" description="Basic and acidic residues" evidence="1">
    <location>
        <begin position="240"/>
        <end position="262"/>
    </location>
</feature>
<evidence type="ECO:0000259" key="2">
    <source>
        <dbReference type="SMART" id="SM01300"/>
    </source>
</evidence>
<dbReference type="OMA" id="IHLEAIM"/>
<dbReference type="InterPro" id="IPR029332">
    <property type="entry name" value="PEHE_dom"/>
</dbReference>
<feature type="compositionally biased region" description="Acidic residues" evidence="1">
    <location>
        <begin position="1296"/>
        <end position="1316"/>
    </location>
</feature>
<dbReference type="PANTHER" id="PTHR22443:SF18">
    <property type="entry name" value="NON-SPECIFIC LETHAL 1, ISOFORM M"/>
    <property type="match status" value="1"/>
</dbReference>
<feature type="compositionally biased region" description="Low complexity" evidence="1">
    <location>
        <begin position="280"/>
        <end position="295"/>
    </location>
</feature>
<dbReference type="SMART" id="SM01300">
    <property type="entry name" value="PEHE"/>
    <property type="match status" value="1"/>
</dbReference>
<evidence type="ECO:0000313" key="4">
    <source>
        <dbReference type="Proteomes" id="UP000594454"/>
    </source>
</evidence>
<feature type="region of interest" description="Disordered" evidence="1">
    <location>
        <begin position="989"/>
        <end position="1041"/>
    </location>
</feature>
<dbReference type="PANTHER" id="PTHR22443">
    <property type="entry name" value="NON-SPECIFIC LETHAL 1, ISOFORM M"/>
    <property type="match status" value="1"/>
</dbReference>
<name>A0A7R8Z0I1_HERIL</name>
<feature type="region of interest" description="Disordered" evidence="1">
    <location>
        <begin position="655"/>
        <end position="684"/>
    </location>
</feature>
<proteinExistence type="predicted"/>
<feature type="compositionally biased region" description="Basic and acidic residues" evidence="1">
    <location>
        <begin position="811"/>
        <end position="826"/>
    </location>
</feature>
<feature type="region of interest" description="Disordered" evidence="1">
    <location>
        <begin position="229"/>
        <end position="310"/>
    </location>
</feature>
<feature type="compositionally biased region" description="Polar residues" evidence="1">
    <location>
        <begin position="296"/>
        <end position="309"/>
    </location>
</feature>
<feature type="domain" description="PEHE" evidence="2">
    <location>
        <begin position="977"/>
        <end position="1164"/>
    </location>
</feature>
<dbReference type="GO" id="GO:0044545">
    <property type="term" value="C:NSL complex"/>
    <property type="evidence" value="ECO:0007669"/>
    <property type="project" value="TreeGrafter"/>
</dbReference>
<accession>A0A7R8Z0I1</accession>
<dbReference type="InterPro" id="IPR026180">
    <property type="entry name" value="NSL1"/>
</dbReference>
<feature type="region of interest" description="Disordered" evidence="1">
    <location>
        <begin position="106"/>
        <end position="149"/>
    </location>
</feature>
<feature type="region of interest" description="Disordered" evidence="1">
    <location>
        <begin position="1074"/>
        <end position="1168"/>
    </location>
</feature>
<feature type="compositionally biased region" description="Basic and acidic residues" evidence="1">
    <location>
        <begin position="171"/>
        <end position="181"/>
    </location>
</feature>
<evidence type="ECO:0000256" key="1">
    <source>
        <dbReference type="SAM" id="MobiDB-lite"/>
    </source>
</evidence>
<feature type="compositionally biased region" description="Basic and acidic residues" evidence="1">
    <location>
        <begin position="1159"/>
        <end position="1168"/>
    </location>
</feature>
<organism evidence="3 4">
    <name type="scientific">Hermetia illucens</name>
    <name type="common">Black soldier fly</name>
    <dbReference type="NCBI Taxonomy" id="343691"/>
    <lineage>
        <taxon>Eukaryota</taxon>
        <taxon>Metazoa</taxon>
        <taxon>Ecdysozoa</taxon>
        <taxon>Arthropoda</taxon>
        <taxon>Hexapoda</taxon>
        <taxon>Insecta</taxon>
        <taxon>Pterygota</taxon>
        <taxon>Neoptera</taxon>
        <taxon>Endopterygota</taxon>
        <taxon>Diptera</taxon>
        <taxon>Brachycera</taxon>
        <taxon>Stratiomyomorpha</taxon>
        <taxon>Stratiomyidae</taxon>
        <taxon>Hermetiinae</taxon>
        <taxon>Hermetia</taxon>
    </lineage>
</organism>
<evidence type="ECO:0000313" key="3">
    <source>
        <dbReference type="EMBL" id="CAD7092664.1"/>
    </source>
</evidence>
<feature type="compositionally biased region" description="Polar residues" evidence="1">
    <location>
        <begin position="1111"/>
        <end position="1134"/>
    </location>
</feature>
<feature type="compositionally biased region" description="Polar residues" evidence="1">
    <location>
        <begin position="29"/>
        <end position="66"/>
    </location>
</feature>
<feature type="compositionally biased region" description="Polar residues" evidence="1">
    <location>
        <begin position="996"/>
        <end position="1028"/>
    </location>
</feature>